<dbReference type="InterPro" id="IPR009057">
    <property type="entry name" value="Homeodomain-like_sf"/>
</dbReference>
<dbReference type="InterPro" id="IPR018062">
    <property type="entry name" value="HTH_AraC-typ_CS"/>
</dbReference>
<organism evidence="5 6">
    <name type="scientific">Rhodobium orientis</name>
    <dbReference type="NCBI Taxonomy" id="34017"/>
    <lineage>
        <taxon>Bacteria</taxon>
        <taxon>Pseudomonadati</taxon>
        <taxon>Pseudomonadota</taxon>
        <taxon>Alphaproteobacteria</taxon>
        <taxon>Hyphomicrobiales</taxon>
        <taxon>Rhodobiaceae</taxon>
        <taxon>Rhodobium</taxon>
    </lineage>
</organism>
<feature type="domain" description="HTH araC/xylS-type" evidence="4">
    <location>
        <begin position="277"/>
        <end position="375"/>
    </location>
</feature>
<evidence type="ECO:0000256" key="1">
    <source>
        <dbReference type="ARBA" id="ARBA00023015"/>
    </source>
</evidence>
<keyword evidence="2" id="KW-0238">DNA-binding</keyword>
<dbReference type="AlphaFoldDB" id="A0A327JHG9"/>
<dbReference type="EMBL" id="NPEV01000040">
    <property type="protein sequence ID" value="RAI25837.1"/>
    <property type="molecule type" value="Genomic_DNA"/>
</dbReference>
<keyword evidence="6" id="KW-1185">Reference proteome</keyword>
<dbReference type="PROSITE" id="PS01124">
    <property type="entry name" value="HTH_ARAC_FAMILY_2"/>
    <property type="match status" value="1"/>
</dbReference>
<dbReference type="SMART" id="SM00342">
    <property type="entry name" value="HTH_ARAC"/>
    <property type="match status" value="1"/>
</dbReference>
<protein>
    <recommendedName>
        <fullName evidence="4">HTH araC/xylS-type domain-containing protein</fullName>
    </recommendedName>
</protein>
<gene>
    <name evidence="5" type="ORF">CH339_16505</name>
</gene>
<evidence type="ECO:0000313" key="6">
    <source>
        <dbReference type="Proteomes" id="UP000249299"/>
    </source>
</evidence>
<dbReference type="GO" id="GO:0003700">
    <property type="term" value="F:DNA-binding transcription factor activity"/>
    <property type="evidence" value="ECO:0007669"/>
    <property type="project" value="InterPro"/>
</dbReference>
<dbReference type="Proteomes" id="UP000249299">
    <property type="component" value="Unassembled WGS sequence"/>
</dbReference>
<dbReference type="InterPro" id="IPR018060">
    <property type="entry name" value="HTH_AraC"/>
</dbReference>
<accession>A0A327JHG9</accession>
<reference evidence="5 6" key="1">
    <citation type="submission" date="2017-07" db="EMBL/GenBank/DDBJ databases">
        <title>Draft Genome Sequences of Select Purple Nonsulfur Bacteria.</title>
        <authorList>
            <person name="Lasarre B."/>
            <person name="Mckinlay J.B."/>
        </authorList>
    </citation>
    <scope>NUCLEOTIDE SEQUENCE [LARGE SCALE GENOMIC DNA]</scope>
    <source>
        <strain evidence="5 6">DSM 11290</strain>
    </source>
</reference>
<keyword evidence="3" id="KW-0804">Transcription</keyword>
<keyword evidence="1" id="KW-0805">Transcription regulation</keyword>
<evidence type="ECO:0000256" key="2">
    <source>
        <dbReference type="ARBA" id="ARBA00023125"/>
    </source>
</evidence>
<sequence length="376" mass="41479">MLLICICINYLCAVGKAIRNTTHGIGMAILRQPETMAPRRIARAARGRGHGAEPVVTAGDLYDRDGDAPSRTLKGDHRRSEGLLRGRSGVMRLRDGLSVHFSDAEDLKDFVVERDCAPNLGVKIFLEGAVEATVGGVRVPMPEKAETGWQPIGCIFAQSRTERFVRRTRKGVHVRKVSIAITPEWLEAGAADNGFDLEKIRRFASCHLAWRTWRPSNRAISMAEQIINPPDQPLLLSGLYLESRVLALIAEAFEQILSVAPGADDARLRPQDRKRLQRVEEWLSANNEGPVSADRLASDVGSSTNTLQRLFQAAYGMSVYSYIRLWKLKQARQALENGGVSIAEAAYLAGYTSPANFATAFKRQFGLSPRDVQVAL</sequence>
<dbReference type="GO" id="GO:0043565">
    <property type="term" value="F:sequence-specific DNA binding"/>
    <property type="evidence" value="ECO:0007669"/>
    <property type="project" value="InterPro"/>
</dbReference>
<dbReference type="PROSITE" id="PS00041">
    <property type="entry name" value="HTH_ARAC_FAMILY_1"/>
    <property type="match status" value="1"/>
</dbReference>
<dbReference type="Pfam" id="PF12833">
    <property type="entry name" value="HTH_18"/>
    <property type="match status" value="1"/>
</dbReference>
<dbReference type="PANTHER" id="PTHR47893">
    <property type="entry name" value="REGULATORY PROTEIN PCHR"/>
    <property type="match status" value="1"/>
</dbReference>
<evidence type="ECO:0000256" key="3">
    <source>
        <dbReference type="ARBA" id="ARBA00023163"/>
    </source>
</evidence>
<proteinExistence type="predicted"/>
<dbReference type="SUPFAM" id="SSF46689">
    <property type="entry name" value="Homeodomain-like"/>
    <property type="match status" value="2"/>
</dbReference>
<evidence type="ECO:0000313" key="5">
    <source>
        <dbReference type="EMBL" id="RAI25837.1"/>
    </source>
</evidence>
<name>A0A327JHG9_9HYPH</name>
<dbReference type="PANTHER" id="PTHR47893:SF1">
    <property type="entry name" value="REGULATORY PROTEIN PCHR"/>
    <property type="match status" value="1"/>
</dbReference>
<evidence type="ECO:0000259" key="4">
    <source>
        <dbReference type="PROSITE" id="PS01124"/>
    </source>
</evidence>
<dbReference type="InterPro" id="IPR053142">
    <property type="entry name" value="PchR_regulatory_protein"/>
</dbReference>
<dbReference type="Gene3D" id="1.10.10.60">
    <property type="entry name" value="Homeodomain-like"/>
    <property type="match status" value="1"/>
</dbReference>
<comment type="caution">
    <text evidence="5">The sequence shown here is derived from an EMBL/GenBank/DDBJ whole genome shotgun (WGS) entry which is preliminary data.</text>
</comment>